<accession>A0AAD5TDS6</accession>
<gene>
    <name evidence="1" type="ORF">HDU87_008741</name>
</gene>
<reference evidence="1" key="1">
    <citation type="submission" date="2020-05" db="EMBL/GenBank/DDBJ databases">
        <title>Phylogenomic resolution of chytrid fungi.</title>
        <authorList>
            <person name="Stajich J.E."/>
            <person name="Amses K."/>
            <person name="Simmons R."/>
            <person name="Seto K."/>
            <person name="Myers J."/>
            <person name="Bonds A."/>
            <person name="Quandt C.A."/>
            <person name="Barry K."/>
            <person name="Liu P."/>
            <person name="Grigoriev I."/>
            <person name="Longcore J.E."/>
            <person name="James T.Y."/>
        </authorList>
    </citation>
    <scope>NUCLEOTIDE SEQUENCE</scope>
    <source>
        <strain evidence="1">JEL0379</strain>
    </source>
</reference>
<dbReference type="Proteomes" id="UP001212152">
    <property type="component" value="Unassembled WGS sequence"/>
</dbReference>
<evidence type="ECO:0000313" key="2">
    <source>
        <dbReference type="Proteomes" id="UP001212152"/>
    </source>
</evidence>
<evidence type="ECO:0000313" key="1">
    <source>
        <dbReference type="EMBL" id="KAJ3170506.1"/>
    </source>
</evidence>
<protein>
    <submittedName>
        <fullName evidence="1">Uncharacterized protein</fullName>
    </submittedName>
</protein>
<keyword evidence="2" id="KW-1185">Reference proteome</keyword>
<name>A0AAD5TDS6_9FUNG</name>
<dbReference type="AlphaFoldDB" id="A0AAD5TDS6"/>
<comment type="caution">
    <text evidence="1">The sequence shown here is derived from an EMBL/GenBank/DDBJ whole genome shotgun (WGS) entry which is preliminary data.</text>
</comment>
<sequence length="113" mass="12192">MRAPQDLYSATVHNALSQQIETRVTYKISGVTQVESATLQPGQSHTFEQRTEQAGTMHITGVIERVDVSAEGGVTIDVEAPFPGITSPTRALKIAVETRDGKTVVYGGSYLWG</sequence>
<proteinExistence type="predicted"/>
<organism evidence="1 2">
    <name type="scientific">Geranomyces variabilis</name>
    <dbReference type="NCBI Taxonomy" id="109894"/>
    <lineage>
        <taxon>Eukaryota</taxon>
        <taxon>Fungi</taxon>
        <taxon>Fungi incertae sedis</taxon>
        <taxon>Chytridiomycota</taxon>
        <taxon>Chytridiomycota incertae sedis</taxon>
        <taxon>Chytridiomycetes</taxon>
        <taxon>Spizellomycetales</taxon>
        <taxon>Powellomycetaceae</taxon>
        <taxon>Geranomyces</taxon>
    </lineage>
</organism>
<dbReference type="EMBL" id="JADGJQ010000094">
    <property type="protein sequence ID" value="KAJ3170506.1"/>
    <property type="molecule type" value="Genomic_DNA"/>
</dbReference>